<feature type="signal peptide" evidence="2">
    <location>
        <begin position="1"/>
        <end position="21"/>
    </location>
</feature>
<feature type="transmembrane region" description="Helical" evidence="1">
    <location>
        <begin position="262"/>
        <end position="281"/>
    </location>
</feature>
<keyword evidence="4" id="KW-1185">Reference proteome</keyword>
<keyword evidence="2" id="KW-0732">Signal</keyword>
<organism evidence="3 4">
    <name type="scientific">Aspergillus keveii</name>
    <dbReference type="NCBI Taxonomy" id="714993"/>
    <lineage>
        <taxon>Eukaryota</taxon>
        <taxon>Fungi</taxon>
        <taxon>Dikarya</taxon>
        <taxon>Ascomycota</taxon>
        <taxon>Pezizomycotina</taxon>
        <taxon>Eurotiomycetes</taxon>
        <taxon>Eurotiomycetidae</taxon>
        <taxon>Eurotiales</taxon>
        <taxon>Aspergillaceae</taxon>
        <taxon>Aspergillus</taxon>
        <taxon>Aspergillus subgen. Nidulantes</taxon>
    </lineage>
</organism>
<evidence type="ECO:0000313" key="4">
    <source>
        <dbReference type="Proteomes" id="UP001610563"/>
    </source>
</evidence>
<proteinExistence type="predicted"/>
<dbReference type="Proteomes" id="UP001610563">
    <property type="component" value="Unassembled WGS sequence"/>
</dbReference>
<protein>
    <submittedName>
        <fullName evidence="3">Uncharacterized protein</fullName>
    </submittedName>
</protein>
<feature type="transmembrane region" description="Helical" evidence="1">
    <location>
        <begin position="149"/>
        <end position="170"/>
    </location>
</feature>
<keyword evidence="1" id="KW-0472">Membrane</keyword>
<accession>A0ABR4FZQ6</accession>
<comment type="caution">
    <text evidence="3">The sequence shown here is derived from an EMBL/GenBank/DDBJ whole genome shotgun (WGS) entry which is preliminary data.</text>
</comment>
<feature type="transmembrane region" description="Helical" evidence="1">
    <location>
        <begin position="209"/>
        <end position="227"/>
    </location>
</feature>
<gene>
    <name evidence="3" type="ORF">BJX66DRAFT_352554</name>
</gene>
<evidence type="ECO:0000313" key="3">
    <source>
        <dbReference type="EMBL" id="KAL2788736.1"/>
    </source>
</evidence>
<feature type="transmembrane region" description="Helical" evidence="1">
    <location>
        <begin position="107"/>
        <end position="129"/>
    </location>
</feature>
<reference evidence="3 4" key="1">
    <citation type="submission" date="2024-07" db="EMBL/GenBank/DDBJ databases">
        <title>Section-level genome sequencing and comparative genomics of Aspergillus sections Usti and Cavernicolus.</title>
        <authorList>
            <consortium name="Lawrence Berkeley National Laboratory"/>
            <person name="Nybo J.L."/>
            <person name="Vesth T.C."/>
            <person name="Theobald S."/>
            <person name="Frisvad J.C."/>
            <person name="Larsen T.O."/>
            <person name="Kjaerboelling I."/>
            <person name="Rothschild-Mancinelli K."/>
            <person name="Lyhne E.K."/>
            <person name="Kogle M.E."/>
            <person name="Barry K."/>
            <person name="Clum A."/>
            <person name="Na H."/>
            <person name="Ledsgaard L."/>
            <person name="Lin J."/>
            <person name="Lipzen A."/>
            <person name="Kuo A."/>
            <person name="Riley R."/>
            <person name="Mondo S."/>
            <person name="Labutti K."/>
            <person name="Haridas S."/>
            <person name="Pangalinan J."/>
            <person name="Salamov A.A."/>
            <person name="Simmons B.A."/>
            <person name="Magnuson J.K."/>
            <person name="Chen J."/>
            <person name="Drula E."/>
            <person name="Henrissat B."/>
            <person name="Wiebenga A."/>
            <person name="Lubbers R.J."/>
            <person name="Gomes A.C."/>
            <person name="Makela M.R."/>
            <person name="Stajich J."/>
            <person name="Grigoriev I.V."/>
            <person name="Mortensen U.H."/>
            <person name="De Vries R.P."/>
            <person name="Baker S.E."/>
            <person name="Andersen M.R."/>
        </authorList>
    </citation>
    <scope>NUCLEOTIDE SEQUENCE [LARGE SCALE GENOMIC DNA]</scope>
    <source>
        <strain evidence="3 4">CBS 209.92</strain>
    </source>
</reference>
<dbReference type="EMBL" id="JBFTWV010000075">
    <property type="protein sequence ID" value="KAL2788736.1"/>
    <property type="molecule type" value="Genomic_DNA"/>
</dbReference>
<evidence type="ECO:0000256" key="2">
    <source>
        <dbReference type="SAM" id="SignalP"/>
    </source>
</evidence>
<name>A0ABR4FZQ6_9EURO</name>
<feature type="transmembrane region" description="Helical" evidence="1">
    <location>
        <begin position="182"/>
        <end position="202"/>
    </location>
</feature>
<evidence type="ECO:0000256" key="1">
    <source>
        <dbReference type="SAM" id="Phobius"/>
    </source>
</evidence>
<keyword evidence="1" id="KW-0812">Transmembrane</keyword>
<feature type="chain" id="PRO_5047444068" evidence="2">
    <location>
        <begin position="22"/>
        <end position="381"/>
    </location>
</feature>
<sequence>MARLLQFLMIYVVFYLHLTAALPHEYLHPPFKTGRSSTSETRELHLSARNNATNTTVDHINRCNFITIQDFFDHATAEDLDITDEVRQCQNLCPLTFGVGNPDLSGIGMMTAYTIQTGLTILLGPVYRLCYLTLAPGSQFTINLKDVQVVFFTCNGFFIASSSMASLAHLSKDLPTFEIAEIQAMAFLQINSLLVTFFCMVVVKSLSRWAARVFLYLVVFAITIAALSDSQLSSDSRENWRLASDACAHSSRDYDVINPVPYPSWTVVIFAVAGTLVFWLQSLKRRYRKPKRLHMARGVLTVVTYLWVLMIGLSIAGMIFGLTMMWRQRKHLFVSLDFAQDKSERWRRWNKWITVHFTPRITTRCGTQPEHRSGGHCYLVR</sequence>
<feature type="transmembrane region" description="Helical" evidence="1">
    <location>
        <begin position="302"/>
        <end position="326"/>
    </location>
</feature>
<keyword evidence="1" id="KW-1133">Transmembrane helix</keyword>